<keyword evidence="2" id="KW-1185">Reference proteome</keyword>
<organism evidence="1 2">
    <name type="scientific">Reticulibacter mediterranei</name>
    <dbReference type="NCBI Taxonomy" id="2778369"/>
    <lineage>
        <taxon>Bacteria</taxon>
        <taxon>Bacillati</taxon>
        <taxon>Chloroflexota</taxon>
        <taxon>Ktedonobacteria</taxon>
        <taxon>Ktedonobacterales</taxon>
        <taxon>Reticulibacteraceae</taxon>
        <taxon>Reticulibacter</taxon>
    </lineage>
</organism>
<accession>A0A8J3IRI2</accession>
<name>A0A8J3IRI2_9CHLR</name>
<evidence type="ECO:0000313" key="1">
    <source>
        <dbReference type="EMBL" id="GHO94906.1"/>
    </source>
</evidence>
<evidence type="ECO:0008006" key="3">
    <source>
        <dbReference type="Google" id="ProtNLM"/>
    </source>
</evidence>
<dbReference type="Proteomes" id="UP000597444">
    <property type="component" value="Unassembled WGS sequence"/>
</dbReference>
<evidence type="ECO:0000313" key="2">
    <source>
        <dbReference type="Proteomes" id="UP000597444"/>
    </source>
</evidence>
<proteinExistence type="predicted"/>
<protein>
    <recommendedName>
        <fullName evidence="3">ATP-binding protein</fullName>
    </recommendedName>
</protein>
<gene>
    <name evidence="1" type="ORF">KSF_049540</name>
</gene>
<comment type="caution">
    <text evidence="1">The sequence shown here is derived from an EMBL/GenBank/DDBJ whole genome shotgun (WGS) entry which is preliminary data.</text>
</comment>
<dbReference type="RefSeq" id="WP_220205615.1">
    <property type="nucleotide sequence ID" value="NZ_BNJK01000001.1"/>
</dbReference>
<dbReference type="EMBL" id="BNJK01000001">
    <property type="protein sequence ID" value="GHO94906.1"/>
    <property type="molecule type" value="Genomic_DNA"/>
</dbReference>
<sequence length="341" mass="39056">MGISVQGKIYSTKQFFTALGIPLRGNWRTRKPKLMGYLHQYGTECLVVDDAHDLSLEHQMFLKELTDQEHLQYNHPFGVCLVAAGRGNTIPLKHFFDQPDTTWQQFFRRLDPLEPYCRIEGHTSEEVREILAALEKVYREALPQINLRQWGSSIYTWLTQSVHDPTNSGRVMMNSLVKLVKAALEWSYEAKSTDVLVEMLEKAATLLVLRRDTLRIIDGAGPSIEALQAPREKGENGGKTERETVSTNGQQNMTETVEMAEEQVQGKTPKCTFPGLVSIDFKRFQDSATQLVECPGCGRMRTLAWRERALRFKSHEKRKMNTPHTEKRWVEVDSDWKVVGS</sequence>
<dbReference type="AlphaFoldDB" id="A0A8J3IRI2"/>
<reference evidence="1" key="1">
    <citation type="submission" date="2020-10" db="EMBL/GenBank/DDBJ databases">
        <title>Taxonomic study of unclassified bacteria belonging to the class Ktedonobacteria.</title>
        <authorList>
            <person name="Yabe S."/>
            <person name="Wang C.M."/>
            <person name="Zheng Y."/>
            <person name="Sakai Y."/>
            <person name="Cavaletti L."/>
            <person name="Monciardini P."/>
            <person name="Donadio S."/>
        </authorList>
    </citation>
    <scope>NUCLEOTIDE SEQUENCE</scope>
    <source>
        <strain evidence="1">ID150040</strain>
    </source>
</reference>